<feature type="signal peptide" evidence="2">
    <location>
        <begin position="1"/>
        <end position="33"/>
    </location>
</feature>
<evidence type="ECO:0000313" key="4">
    <source>
        <dbReference type="Proteomes" id="UP000017981"/>
    </source>
</evidence>
<evidence type="ECO:0000256" key="1">
    <source>
        <dbReference type="SAM" id="MobiDB-lite"/>
    </source>
</evidence>
<name>T2INA7_CROWT</name>
<gene>
    <name evidence="3" type="ORF">CWATWH0005_4720</name>
</gene>
<feature type="region of interest" description="Disordered" evidence="1">
    <location>
        <begin position="225"/>
        <end position="283"/>
    </location>
</feature>
<organism evidence="3 4">
    <name type="scientific">Crocosphaera watsonii WH 0005</name>
    <dbReference type="NCBI Taxonomy" id="423472"/>
    <lineage>
        <taxon>Bacteria</taxon>
        <taxon>Bacillati</taxon>
        <taxon>Cyanobacteriota</taxon>
        <taxon>Cyanophyceae</taxon>
        <taxon>Oscillatoriophycideae</taxon>
        <taxon>Chroococcales</taxon>
        <taxon>Aphanothecaceae</taxon>
        <taxon>Crocosphaera</taxon>
    </lineage>
</organism>
<sequence>MNKQLFNQMKTLIKASGCGLGLIILVSASAVNANPLFDFLRDYRNYQTPDPQDYDYNVAQQTPDDIIIDTNPQTTPPPPPVNTGSSDTRFDCQYHEGRYKVMYRPQSQSMEPYPWAIPSNMGDGWTTERRCNEISRRLEMYRPDGLLELRTGQENNYDTICVTTEVDPRCRIVLTVPPGKNPEITRDQIFQTLVAAEDGQYTQGVNAFTGGSGIGNPLGQILNGTIPQIGQPSSPRSNGINLRPFLDATDGGTGEKLETSPTTPTNSNQRPSNSRTLNPNLFR</sequence>
<evidence type="ECO:0008006" key="5">
    <source>
        <dbReference type="Google" id="ProtNLM"/>
    </source>
</evidence>
<proteinExistence type="predicted"/>
<evidence type="ECO:0000256" key="2">
    <source>
        <dbReference type="SAM" id="SignalP"/>
    </source>
</evidence>
<dbReference type="AlphaFoldDB" id="T2INA7"/>
<keyword evidence="2" id="KW-0732">Signal</keyword>
<reference evidence="3 4" key="1">
    <citation type="submission" date="2013-01" db="EMBL/GenBank/DDBJ databases">
        <authorList>
            <person name="Bench S."/>
        </authorList>
    </citation>
    <scope>NUCLEOTIDE SEQUENCE [LARGE SCALE GENOMIC DNA]</scope>
    <source>
        <strain evidence="3 4">WH 0005</strain>
    </source>
</reference>
<protein>
    <recommendedName>
        <fullName evidence="5">Circadian oscillating polypeptide COP23</fullName>
    </recommendedName>
</protein>
<dbReference type="Proteomes" id="UP000017981">
    <property type="component" value="Unassembled WGS sequence"/>
</dbReference>
<dbReference type="InterPro" id="IPR025478">
    <property type="entry name" value="COP23"/>
</dbReference>
<dbReference type="GeneID" id="88766283"/>
<evidence type="ECO:0000313" key="3">
    <source>
        <dbReference type="EMBL" id="CCQ55061.1"/>
    </source>
</evidence>
<reference evidence="3 4" key="2">
    <citation type="submission" date="2013-09" db="EMBL/GenBank/DDBJ databases">
        <title>Whole genome comparison of six Crocosphaera watsonii strains with differing phenotypes.</title>
        <authorList>
            <person name="Bench S.R."/>
            <person name="Heller P."/>
            <person name="Frank I."/>
            <person name="Arciniega M."/>
            <person name="Shilova I.N."/>
            <person name="Zehr J.P."/>
        </authorList>
    </citation>
    <scope>NUCLEOTIDE SEQUENCE [LARGE SCALE GENOMIC DNA]</scope>
    <source>
        <strain evidence="3 4">WH 0005</strain>
    </source>
</reference>
<comment type="caution">
    <text evidence="3">The sequence shown here is derived from an EMBL/GenBank/DDBJ whole genome shotgun (WGS) entry which is preliminary data.</text>
</comment>
<feature type="chain" id="PRO_5004590112" description="Circadian oscillating polypeptide COP23" evidence="2">
    <location>
        <begin position="34"/>
        <end position="283"/>
    </location>
</feature>
<dbReference type="EMBL" id="CAQL01000287">
    <property type="protein sequence ID" value="CCQ55061.1"/>
    <property type="molecule type" value="Genomic_DNA"/>
</dbReference>
<accession>T2INA7</accession>
<feature type="compositionally biased region" description="Polar residues" evidence="1">
    <location>
        <begin position="225"/>
        <end position="240"/>
    </location>
</feature>
<feature type="compositionally biased region" description="Polar residues" evidence="1">
    <location>
        <begin position="259"/>
        <end position="283"/>
    </location>
</feature>
<dbReference type="RefSeq" id="WP_021832642.1">
    <property type="nucleotide sequence ID" value="NZ_CAQL01000287.1"/>
</dbReference>
<dbReference type="Pfam" id="PF14218">
    <property type="entry name" value="COP23"/>
    <property type="match status" value="1"/>
</dbReference>